<evidence type="ECO:0000313" key="6">
    <source>
        <dbReference type="EMBL" id="BCJ65946.1"/>
    </source>
</evidence>
<keyword evidence="3 5" id="KW-1133">Transmembrane helix</keyword>
<evidence type="ECO:0000256" key="1">
    <source>
        <dbReference type="ARBA" id="ARBA00004141"/>
    </source>
</evidence>
<dbReference type="InterPro" id="IPR043504">
    <property type="entry name" value="Peptidase_S1_PA_chymotrypsin"/>
</dbReference>
<dbReference type="KEGG" id="pry:Prubr_29670"/>
<dbReference type="Pfam" id="PF02674">
    <property type="entry name" value="Colicin_V"/>
    <property type="match status" value="1"/>
</dbReference>
<keyword evidence="6" id="KW-0645">Protease</keyword>
<dbReference type="Proteomes" id="UP000680866">
    <property type="component" value="Chromosome"/>
</dbReference>
<organism evidence="6 7">
    <name type="scientific">Polymorphospora rubra</name>
    <dbReference type="NCBI Taxonomy" id="338584"/>
    <lineage>
        <taxon>Bacteria</taxon>
        <taxon>Bacillati</taxon>
        <taxon>Actinomycetota</taxon>
        <taxon>Actinomycetes</taxon>
        <taxon>Micromonosporales</taxon>
        <taxon>Micromonosporaceae</taxon>
        <taxon>Polymorphospora</taxon>
    </lineage>
</organism>
<comment type="subcellular location">
    <subcellularLocation>
        <location evidence="1">Membrane</location>
        <topology evidence="1">Multi-pass membrane protein</topology>
    </subcellularLocation>
</comment>
<keyword evidence="7" id="KW-1185">Reference proteome</keyword>
<dbReference type="Pfam" id="PF13365">
    <property type="entry name" value="Trypsin_2"/>
    <property type="match status" value="1"/>
</dbReference>
<gene>
    <name evidence="6" type="ORF">Prubr_29670</name>
</gene>
<accession>A0A810MXP6</accession>
<evidence type="ECO:0000256" key="5">
    <source>
        <dbReference type="SAM" id="Phobius"/>
    </source>
</evidence>
<dbReference type="GO" id="GO:0009403">
    <property type="term" value="P:toxin biosynthetic process"/>
    <property type="evidence" value="ECO:0007669"/>
    <property type="project" value="InterPro"/>
</dbReference>
<feature type="transmembrane region" description="Helical" evidence="5">
    <location>
        <begin position="84"/>
        <end position="108"/>
    </location>
</feature>
<feature type="transmembrane region" description="Helical" evidence="5">
    <location>
        <begin position="129"/>
        <end position="149"/>
    </location>
</feature>
<feature type="transmembrane region" description="Helical" evidence="5">
    <location>
        <begin position="52"/>
        <end position="72"/>
    </location>
</feature>
<dbReference type="NCBIfam" id="NF033740">
    <property type="entry name" value="MarP_fam_protase"/>
    <property type="match status" value="1"/>
</dbReference>
<dbReference type="InterPro" id="IPR009003">
    <property type="entry name" value="Peptidase_S1_PA"/>
</dbReference>
<dbReference type="SUPFAM" id="SSF50494">
    <property type="entry name" value="Trypsin-like serine proteases"/>
    <property type="match status" value="1"/>
</dbReference>
<dbReference type="Gene3D" id="2.40.10.10">
    <property type="entry name" value="Trypsin-like serine proteases"/>
    <property type="match status" value="2"/>
</dbReference>
<dbReference type="PANTHER" id="PTHR43019">
    <property type="entry name" value="SERINE ENDOPROTEASE DEGS"/>
    <property type="match status" value="1"/>
</dbReference>
<dbReference type="PANTHER" id="PTHR43019:SF23">
    <property type="entry name" value="PROTEASE DO-LIKE 5, CHLOROPLASTIC"/>
    <property type="match status" value="1"/>
</dbReference>
<evidence type="ECO:0000256" key="3">
    <source>
        <dbReference type="ARBA" id="ARBA00022989"/>
    </source>
</evidence>
<dbReference type="GO" id="GO:0016020">
    <property type="term" value="C:membrane"/>
    <property type="evidence" value="ECO:0007669"/>
    <property type="project" value="UniProtKB-SubCell"/>
</dbReference>
<sequence>MEVVGRAPGGVAPPHVTAPVAGHPYPGRVSAVDVVLILLMLLFAISGYRQGFVIGVMSFTGFFGGALIGLQVGPLLARRFEDGAIRVVVALITIFGLAILFQTLAGWLGSHVRHAITSRAGRRIDDVGGALVSLVAVLVVAWLVAVPLGSSSLPWLASSVRHSALLGAVDRVLPEQAQALSHALRDTVDTNGFPDVFGGLAPTRAREVSPPDPALAGSQVVANAQRSVVKVLGSAPSCSRRIEGSGFVYAEERVMTNAHVVAGTRSVSIELNDRRYNGRVVVYDPARDLAVIYVPDLSAPVMPFADRPAPVEADAIVLGFPLDGPYDAQSARVRDVGDITGPDIYDSGDVTREIYTIRALVRSGNSGGPLIGPDGQVLGVIFAAVADDPNTGFAVTAAESASVAEAGTQRTRTVDTGACS</sequence>
<keyword evidence="4 5" id="KW-0472">Membrane</keyword>
<evidence type="ECO:0000313" key="7">
    <source>
        <dbReference type="Proteomes" id="UP000680866"/>
    </source>
</evidence>
<keyword evidence="2 5" id="KW-0812">Transmembrane</keyword>
<proteinExistence type="predicted"/>
<keyword evidence="6" id="KW-0378">Hydrolase</keyword>
<dbReference type="AlphaFoldDB" id="A0A810MXP6"/>
<reference evidence="6" key="1">
    <citation type="submission" date="2020-08" db="EMBL/GenBank/DDBJ databases">
        <title>Whole genome shotgun sequence of Polymorphospora rubra NBRC 101157.</title>
        <authorList>
            <person name="Komaki H."/>
            <person name="Tamura T."/>
        </authorList>
    </citation>
    <scope>NUCLEOTIDE SEQUENCE</scope>
    <source>
        <strain evidence="6">NBRC 101157</strain>
    </source>
</reference>
<dbReference type="GO" id="GO:0004252">
    <property type="term" value="F:serine-type endopeptidase activity"/>
    <property type="evidence" value="ECO:0007669"/>
    <property type="project" value="InterPro"/>
</dbReference>
<dbReference type="GO" id="GO:0006508">
    <property type="term" value="P:proteolysis"/>
    <property type="evidence" value="ECO:0007669"/>
    <property type="project" value="UniProtKB-KW"/>
</dbReference>
<name>A0A810MXP6_9ACTN</name>
<dbReference type="InterPro" id="IPR047680">
    <property type="entry name" value="MarP-like"/>
</dbReference>
<feature type="transmembrane region" description="Helical" evidence="5">
    <location>
        <begin position="25"/>
        <end position="45"/>
    </location>
</feature>
<dbReference type="InterPro" id="IPR001940">
    <property type="entry name" value="Peptidase_S1C"/>
</dbReference>
<evidence type="ECO:0000256" key="2">
    <source>
        <dbReference type="ARBA" id="ARBA00022692"/>
    </source>
</evidence>
<evidence type="ECO:0000256" key="4">
    <source>
        <dbReference type="ARBA" id="ARBA00023136"/>
    </source>
</evidence>
<protein>
    <submittedName>
        <fullName evidence="6">Serine protease</fullName>
    </submittedName>
</protein>
<dbReference type="InterPro" id="IPR003825">
    <property type="entry name" value="Colicin-V_CvpA"/>
</dbReference>
<dbReference type="PRINTS" id="PR00834">
    <property type="entry name" value="PROTEASES2C"/>
</dbReference>
<dbReference type="EMBL" id="AP023359">
    <property type="protein sequence ID" value="BCJ65946.1"/>
    <property type="molecule type" value="Genomic_DNA"/>
</dbReference>